<dbReference type="KEGG" id="cin:100175061"/>
<organism evidence="10 11">
    <name type="scientific">Ciona intestinalis</name>
    <name type="common">Transparent sea squirt</name>
    <name type="synonym">Ascidia intestinalis</name>
    <dbReference type="NCBI Taxonomy" id="7719"/>
    <lineage>
        <taxon>Eukaryota</taxon>
        <taxon>Metazoa</taxon>
        <taxon>Chordata</taxon>
        <taxon>Tunicata</taxon>
        <taxon>Ascidiacea</taxon>
        <taxon>Phlebobranchia</taxon>
        <taxon>Cionidae</taxon>
        <taxon>Ciona</taxon>
    </lineage>
</organism>
<keyword evidence="1 6" id="KW-0645">Protease</keyword>
<keyword evidence="3 6" id="KW-0378">Hydrolase</keyword>
<evidence type="ECO:0000256" key="3">
    <source>
        <dbReference type="ARBA" id="ARBA00022801"/>
    </source>
</evidence>
<dbReference type="OrthoDB" id="291007at2759"/>
<dbReference type="GO" id="GO:0006508">
    <property type="term" value="P:proteolysis"/>
    <property type="evidence" value="ECO:0007669"/>
    <property type="project" value="UniProtKB-KW"/>
</dbReference>
<dbReference type="OMA" id="FELRAIN"/>
<comment type="caution">
    <text evidence="6">Lacks conserved residue(s) required for the propagation of feature annotation.</text>
</comment>
<accession>A0A1W2W5Q0</accession>
<evidence type="ECO:0000256" key="4">
    <source>
        <dbReference type="ARBA" id="ARBA00022833"/>
    </source>
</evidence>
<dbReference type="Ensembl" id="ENSCINT00000033919.1">
    <property type="protein sequence ID" value="ENSCINP00000031050.1"/>
    <property type="gene ID" value="ENSCING00000018041.1"/>
</dbReference>
<keyword evidence="8" id="KW-0472">Membrane</keyword>
<dbReference type="GO" id="GO:0004222">
    <property type="term" value="F:metalloendopeptidase activity"/>
    <property type="evidence" value="ECO:0000318"/>
    <property type="project" value="GO_Central"/>
</dbReference>
<dbReference type="SUPFAM" id="SSF55486">
    <property type="entry name" value="Metalloproteases ('zincins'), catalytic domain"/>
    <property type="match status" value="1"/>
</dbReference>
<protein>
    <recommendedName>
        <fullName evidence="7">Metalloendopeptidase</fullName>
        <ecNumber evidence="7">3.4.24.-</ecNumber>
    </recommendedName>
</protein>
<dbReference type="GO" id="GO:0008270">
    <property type="term" value="F:zinc ion binding"/>
    <property type="evidence" value="ECO:0007669"/>
    <property type="project" value="UniProtKB-UniRule"/>
</dbReference>
<feature type="active site" evidence="6">
    <location>
        <position position="227"/>
    </location>
</feature>
<evidence type="ECO:0000256" key="8">
    <source>
        <dbReference type="SAM" id="Phobius"/>
    </source>
</evidence>
<dbReference type="Pfam" id="PF01400">
    <property type="entry name" value="Astacin"/>
    <property type="match status" value="1"/>
</dbReference>
<dbReference type="InterPro" id="IPR001506">
    <property type="entry name" value="Peptidase_M12A"/>
</dbReference>
<reference evidence="11" key="1">
    <citation type="journal article" date="2002" name="Science">
        <title>The draft genome of Ciona intestinalis: insights into chordate and vertebrate origins.</title>
        <authorList>
            <person name="Dehal P."/>
            <person name="Satou Y."/>
            <person name="Campbell R.K."/>
            <person name="Chapman J."/>
            <person name="Degnan B."/>
            <person name="De Tomaso A."/>
            <person name="Davidson B."/>
            <person name="Di Gregorio A."/>
            <person name="Gelpke M."/>
            <person name="Goodstein D.M."/>
            <person name="Harafuji N."/>
            <person name="Hastings K.E."/>
            <person name="Ho I."/>
            <person name="Hotta K."/>
            <person name="Huang W."/>
            <person name="Kawashima T."/>
            <person name="Lemaire P."/>
            <person name="Martinez D."/>
            <person name="Meinertzhagen I.A."/>
            <person name="Necula S."/>
            <person name="Nonaka M."/>
            <person name="Putnam N."/>
            <person name="Rash S."/>
            <person name="Saiga H."/>
            <person name="Satake M."/>
            <person name="Terry A."/>
            <person name="Yamada L."/>
            <person name="Wang H.G."/>
            <person name="Awazu S."/>
            <person name="Azumi K."/>
            <person name="Boore J."/>
            <person name="Branno M."/>
            <person name="Chin-Bow S."/>
            <person name="DeSantis R."/>
            <person name="Doyle S."/>
            <person name="Francino P."/>
            <person name="Keys D.N."/>
            <person name="Haga S."/>
            <person name="Hayashi H."/>
            <person name="Hino K."/>
            <person name="Imai K.S."/>
            <person name="Inaba K."/>
            <person name="Kano S."/>
            <person name="Kobayashi K."/>
            <person name="Kobayashi M."/>
            <person name="Lee B.I."/>
            <person name="Makabe K.W."/>
            <person name="Manohar C."/>
            <person name="Matassi G."/>
            <person name="Medina M."/>
            <person name="Mochizuki Y."/>
            <person name="Mount S."/>
            <person name="Morishita T."/>
            <person name="Miura S."/>
            <person name="Nakayama A."/>
            <person name="Nishizaka S."/>
            <person name="Nomoto H."/>
            <person name="Ohta F."/>
            <person name="Oishi K."/>
            <person name="Rigoutsos I."/>
            <person name="Sano M."/>
            <person name="Sasaki A."/>
            <person name="Sasakura Y."/>
            <person name="Shoguchi E."/>
            <person name="Shin-i T."/>
            <person name="Spagnuolo A."/>
            <person name="Stainier D."/>
            <person name="Suzuki M.M."/>
            <person name="Tassy O."/>
            <person name="Takatori N."/>
            <person name="Tokuoka M."/>
            <person name="Yagi K."/>
            <person name="Yoshizaki F."/>
            <person name="Wada S."/>
            <person name="Zhang C."/>
            <person name="Hyatt P.D."/>
            <person name="Larimer F."/>
            <person name="Detter C."/>
            <person name="Doggett N."/>
            <person name="Glavina T."/>
            <person name="Hawkins T."/>
            <person name="Richardson P."/>
            <person name="Lucas S."/>
            <person name="Kohara Y."/>
            <person name="Levine M."/>
            <person name="Satoh N."/>
            <person name="Rokhsar D.S."/>
        </authorList>
    </citation>
    <scope>NUCLEOTIDE SEQUENCE [LARGE SCALE GENOMIC DNA]</scope>
</reference>
<keyword evidence="4 6" id="KW-0862">Zinc</keyword>
<sequence>MGQISFRRNLVVLLNLVILMCTIVSGIPLNWCDDVFKAISSEDTVEIKTPSPQKINFCTGINNNRESKCSFNTAKCTDDCGPLGHQTDEWDCPISCECKSSGFIEGDIKFDEQNIQMIRKTYGKDKDSNARGASIGLDLWTNRINGRVKIPFVMRNDTSNASEIAIYEAVAAISGSTCIDFINRTTEVDFIEIIPDVGCWSYVGRRGGKQELSIGPGCEISWVVQHEFLHALGFWHEQSRPDRDDYVIIQYDNIIEDKIHAFELRAINSLGSPYDLQSIMHYHAYAFTKNGDATILDKATNEPIIGPDPRVLTQEDINQLTTLYCNPVVTQSTTTLAVTKTTTAGGAATGLTPNVYFTVACTLVLILGTYFTRLL</sequence>
<keyword evidence="5 6" id="KW-0482">Metalloprotease</keyword>
<evidence type="ECO:0000256" key="2">
    <source>
        <dbReference type="ARBA" id="ARBA00022723"/>
    </source>
</evidence>
<dbReference type="GO" id="GO:0005615">
    <property type="term" value="C:extracellular space"/>
    <property type="evidence" value="ECO:0000318"/>
    <property type="project" value="GO_Central"/>
</dbReference>
<keyword evidence="7" id="KW-0732">Signal</keyword>
<reference evidence="10" key="3">
    <citation type="submission" date="2025-09" db="UniProtKB">
        <authorList>
            <consortium name="Ensembl"/>
        </authorList>
    </citation>
    <scope>IDENTIFICATION</scope>
</reference>
<reference evidence="10" key="2">
    <citation type="submission" date="2025-08" db="UniProtKB">
        <authorList>
            <consortium name="Ensembl"/>
        </authorList>
    </citation>
    <scope>IDENTIFICATION</scope>
</reference>
<dbReference type="PANTHER" id="PTHR10127:SF780">
    <property type="entry name" value="METALLOENDOPEPTIDASE"/>
    <property type="match status" value="1"/>
</dbReference>
<feature type="binding site" evidence="6">
    <location>
        <position position="236"/>
    </location>
    <ligand>
        <name>Zn(2+)</name>
        <dbReference type="ChEBI" id="CHEBI:29105"/>
        <note>catalytic</note>
    </ligand>
</feature>
<proteinExistence type="predicted"/>
<keyword evidence="8" id="KW-1133">Transmembrane helix</keyword>
<gene>
    <name evidence="10" type="primary">LOC100175061</name>
</gene>
<dbReference type="CDD" id="cd04280">
    <property type="entry name" value="ZnMc_astacin_like"/>
    <property type="match status" value="1"/>
</dbReference>
<feature type="domain" description="Peptidase M12A" evidence="9">
    <location>
        <begin position="133"/>
        <end position="326"/>
    </location>
</feature>
<dbReference type="AlphaFoldDB" id="H2XN17"/>
<comment type="cofactor">
    <cofactor evidence="6 7">
        <name>Zn(2+)</name>
        <dbReference type="ChEBI" id="CHEBI:29105"/>
    </cofactor>
    <text evidence="6 7">Binds 1 zinc ion per subunit.</text>
</comment>
<dbReference type="PRINTS" id="PR00480">
    <property type="entry name" value="ASTACIN"/>
</dbReference>
<dbReference type="Gene3D" id="3.40.390.10">
    <property type="entry name" value="Collagenase (Catalytic Domain)"/>
    <property type="match status" value="1"/>
</dbReference>
<dbReference type="PROSITE" id="PS51864">
    <property type="entry name" value="ASTACIN"/>
    <property type="match status" value="1"/>
</dbReference>
<feature type="binding site" evidence="6">
    <location>
        <position position="230"/>
    </location>
    <ligand>
        <name>Zn(2+)</name>
        <dbReference type="ChEBI" id="CHEBI:29105"/>
        <note>catalytic</note>
    </ligand>
</feature>
<keyword evidence="8" id="KW-0812">Transmembrane</keyword>
<dbReference type="SMART" id="SM00235">
    <property type="entry name" value="ZnMc"/>
    <property type="match status" value="1"/>
</dbReference>
<feature type="chain" id="PRO_5013982553" description="Metalloendopeptidase" evidence="7">
    <location>
        <begin position="27"/>
        <end position="375"/>
    </location>
</feature>
<evidence type="ECO:0000256" key="6">
    <source>
        <dbReference type="PROSITE-ProRule" id="PRU01211"/>
    </source>
</evidence>
<dbReference type="InParanoid" id="H2XN17"/>
<evidence type="ECO:0000313" key="11">
    <source>
        <dbReference type="Proteomes" id="UP000008144"/>
    </source>
</evidence>
<evidence type="ECO:0000256" key="1">
    <source>
        <dbReference type="ARBA" id="ARBA00022670"/>
    </source>
</evidence>
<evidence type="ECO:0000259" key="9">
    <source>
        <dbReference type="PROSITE" id="PS51864"/>
    </source>
</evidence>
<dbReference type="GeneTree" id="ENSGT00940000154856"/>
<evidence type="ECO:0000313" key="10">
    <source>
        <dbReference type="Ensembl" id="ENSCINP00000031050.1"/>
    </source>
</evidence>
<keyword evidence="2 6" id="KW-0479">Metal-binding</keyword>
<name>H2XN17_CIOIN</name>
<accession>H2XN17</accession>
<keyword evidence="11" id="KW-1185">Reference proteome</keyword>
<dbReference type="PANTHER" id="PTHR10127">
    <property type="entry name" value="DISCOIDIN, CUB, EGF, LAMININ , AND ZINC METALLOPROTEASE DOMAIN CONTAINING"/>
    <property type="match status" value="1"/>
</dbReference>
<dbReference type="InterPro" id="IPR034035">
    <property type="entry name" value="Astacin-like_dom"/>
</dbReference>
<evidence type="ECO:0000256" key="7">
    <source>
        <dbReference type="RuleBase" id="RU361183"/>
    </source>
</evidence>
<dbReference type="Proteomes" id="UP000008144">
    <property type="component" value="Unassembled WGS sequence"/>
</dbReference>
<dbReference type="GeneID" id="100175061"/>
<dbReference type="InterPro" id="IPR024079">
    <property type="entry name" value="MetalloPept_cat_dom_sf"/>
</dbReference>
<dbReference type="FunFam" id="3.40.390.10:FF:000106">
    <property type="entry name" value="Metalloendopeptidase"/>
    <property type="match status" value="1"/>
</dbReference>
<dbReference type="HOGENOM" id="CLU_737603_0_0_1"/>
<feature type="signal peptide" evidence="7">
    <location>
        <begin position="1"/>
        <end position="26"/>
    </location>
</feature>
<feature type="transmembrane region" description="Helical" evidence="8">
    <location>
        <begin position="355"/>
        <end position="372"/>
    </location>
</feature>
<feature type="binding site" evidence="6">
    <location>
        <position position="226"/>
    </location>
    <ligand>
        <name>Zn(2+)</name>
        <dbReference type="ChEBI" id="CHEBI:29105"/>
        <note>catalytic</note>
    </ligand>
</feature>
<dbReference type="InterPro" id="IPR006026">
    <property type="entry name" value="Peptidase_Metallo"/>
</dbReference>
<evidence type="ECO:0000256" key="5">
    <source>
        <dbReference type="ARBA" id="ARBA00023049"/>
    </source>
</evidence>
<dbReference type="EC" id="3.4.24.-" evidence="7"/>